<evidence type="ECO:0000313" key="3">
    <source>
        <dbReference type="Proteomes" id="UP000633263"/>
    </source>
</evidence>
<dbReference type="Proteomes" id="UP000633263">
    <property type="component" value="Unassembled WGS sequence"/>
</dbReference>
<keyword evidence="3" id="KW-1185">Reference proteome</keyword>
<reference evidence="3" key="1">
    <citation type="journal article" date="2019" name="Int. J. Syst. Evol. Microbiol.">
        <title>The Global Catalogue of Microorganisms (GCM) 10K type strain sequencing project: providing services to taxonomists for standard genome sequencing and annotation.</title>
        <authorList>
            <consortium name="The Broad Institute Genomics Platform"/>
            <consortium name="The Broad Institute Genome Sequencing Center for Infectious Disease"/>
            <person name="Wu L."/>
            <person name="Ma J."/>
        </authorList>
    </citation>
    <scope>NUCLEOTIDE SEQUENCE [LARGE SCALE GENOMIC DNA]</scope>
    <source>
        <strain evidence="3">JCM 11590</strain>
    </source>
</reference>
<accession>A0ABQ2CL05</accession>
<evidence type="ECO:0000259" key="1">
    <source>
        <dbReference type="SMART" id="SM00953"/>
    </source>
</evidence>
<dbReference type="InterPro" id="IPR014914">
    <property type="entry name" value="RES_dom"/>
</dbReference>
<protein>
    <recommendedName>
        <fullName evidence="1">RES domain-containing protein</fullName>
    </recommendedName>
</protein>
<dbReference type="Pfam" id="PF08808">
    <property type="entry name" value="RES"/>
    <property type="match status" value="1"/>
</dbReference>
<dbReference type="SMART" id="SM00953">
    <property type="entry name" value="RES"/>
    <property type="match status" value="1"/>
</dbReference>
<proteinExistence type="predicted"/>
<gene>
    <name evidence="2" type="ORF">GCM10009083_08230</name>
</gene>
<dbReference type="RefSeq" id="WP_188635294.1">
    <property type="nucleotide sequence ID" value="NZ_BMNN01000001.1"/>
</dbReference>
<sequence length="226" mass="25690">MKTEYPTLLPDWPHLHRLVPSHFPPIDLFESVADPDELEIVYAIEALTNDRLREEAGELWRVPPAERVSGPGSSPVMAAFTHIGIPSRFTDGTYGVYYGARDLGTAIAETVFHRERFLAATREPDTELNMRQYVNRVALPMHDVRDNPALHDPDSYRFPQQEARRLRKQGSHGLLYRSVRDPGGECIAALRPTAVTVPIQAGHFKYVWNGHQQRIISVLKVEEFRA</sequence>
<comment type="caution">
    <text evidence="2">The sequence shown here is derived from an EMBL/GenBank/DDBJ whole genome shotgun (WGS) entry which is preliminary data.</text>
</comment>
<evidence type="ECO:0000313" key="2">
    <source>
        <dbReference type="EMBL" id="GGI94029.1"/>
    </source>
</evidence>
<organism evidence="2 3">
    <name type="scientific">Halopseudomonas pertucinogena</name>
    <dbReference type="NCBI Taxonomy" id="86175"/>
    <lineage>
        <taxon>Bacteria</taxon>
        <taxon>Pseudomonadati</taxon>
        <taxon>Pseudomonadota</taxon>
        <taxon>Gammaproteobacteria</taxon>
        <taxon>Pseudomonadales</taxon>
        <taxon>Pseudomonadaceae</taxon>
        <taxon>Halopseudomonas</taxon>
    </lineage>
</organism>
<feature type="domain" description="RES" evidence="1">
    <location>
        <begin position="79"/>
        <end position="201"/>
    </location>
</feature>
<name>A0ABQ2CL05_9GAMM</name>
<dbReference type="EMBL" id="BMNN01000001">
    <property type="protein sequence ID" value="GGI94029.1"/>
    <property type="molecule type" value="Genomic_DNA"/>
</dbReference>